<feature type="transmembrane region" description="Helical" evidence="1">
    <location>
        <begin position="48"/>
        <end position="70"/>
    </location>
</feature>
<keyword evidence="1" id="KW-1133">Transmembrane helix</keyword>
<keyword evidence="3" id="KW-1185">Reference proteome</keyword>
<dbReference type="EMBL" id="CP064788">
    <property type="protein sequence ID" value="QSG08233.1"/>
    <property type="molecule type" value="Genomic_DNA"/>
</dbReference>
<accession>A0A897NAW0</accession>
<dbReference type="RefSeq" id="WP_229111385.1">
    <property type="nucleotide sequence ID" value="NZ_CP064788.1"/>
</dbReference>
<dbReference type="AlphaFoldDB" id="A0A897NAW0"/>
<name>A0A897NAW0_9EURY</name>
<reference evidence="2 3" key="1">
    <citation type="submission" date="2020-11" db="EMBL/GenBank/DDBJ databases">
        <title>Carbohydrate-dependent, anaerobic sulfur respiration: A novel catabolism in halophilic archaea.</title>
        <authorList>
            <person name="Sorokin D.Y."/>
            <person name="Messina E."/>
            <person name="Smedile F."/>
            <person name="La Cono V."/>
            <person name="Hallsworth J.E."/>
            <person name="Yakimov M.M."/>
        </authorList>
    </citation>
    <scope>NUCLEOTIDE SEQUENCE [LARGE SCALE GENOMIC DNA]</scope>
    <source>
        <strain evidence="2 3">HSR12-2</strain>
    </source>
</reference>
<organism evidence="2 3">
    <name type="scientific">Halapricum desulfuricans</name>
    <dbReference type="NCBI Taxonomy" id="2841257"/>
    <lineage>
        <taxon>Archaea</taxon>
        <taxon>Methanobacteriati</taxon>
        <taxon>Methanobacteriota</taxon>
        <taxon>Stenosarchaea group</taxon>
        <taxon>Halobacteria</taxon>
        <taxon>Halobacteriales</taxon>
        <taxon>Haloarculaceae</taxon>
        <taxon>Halapricum</taxon>
    </lineage>
</organism>
<sequence length="86" mass="9579">MAVHELGRERPRIALLGVSLVLVQVDHRAIEAITKLGPELLLGIERHFWLIGWLQPSVYGVALLFGLIVVRLFQTIDVSTDLDLPA</sequence>
<gene>
    <name evidence="2" type="ORF">HSR122_0829</name>
</gene>
<evidence type="ECO:0000313" key="3">
    <source>
        <dbReference type="Proteomes" id="UP000662973"/>
    </source>
</evidence>
<protein>
    <submittedName>
        <fullName evidence="2">Uncharacterized protein</fullName>
    </submittedName>
</protein>
<proteinExistence type="predicted"/>
<dbReference type="GeneID" id="68851481"/>
<dbReference type="Proteomes" id="UP000662973">
    <property type="component" value="Chromosome"/>
</dbReference>
<keyword evidence="1" id="KW-0472">Membrane</keyword>
<evidence type="ECO:0000313" key="2">
    <source>
        <dbReference type="EMBL" id="QSG08233.1"/>
    </source>
</evidence>
<evidence type="ECO:0000256" key="1">
    <source>
        <dbReference type="SAM" id="Phobius"/>
    </source>
</evidence>
<dbReference type="KEGG" id="hds:HSR122_0829"/>
<keyword evidence="1" id="KW-0812">Transmembrane</keyword>